<organism evidence="1 2">
    <name type="scientific">Cytobacillus firmus</name>
    <name type="common">Bacillus firmus</name>
    <dbReference type="NCBI Taxonomy" id="1399"/>
    <lineage>
        <taxon>Bacteria</taxon>
        <taxon>Bacillati</taxon>
        <taxon>Bacillota</taxon>
        <taxon>Bacilli</taxon>
        <taxon>Bacillales</taxon>
        <taxon>Bacillaceae</taxon>
        <taxon>Cytobacillus</taxon>
    </lineage>
</organism>
<protein>
    <submittedName>
        <fullName evidence="1">MerR family transcriptional regulator</fullName>
    </submittedName>
</protein>
<dbReference type="PANTHER" id="PTHR30204:SF95">
    <property type="entry name" value="HTH-TYPE TRANSCRIPTIONAL REGULATOR CUER"/>
    <property type="match status" value="1"/>
</dbReference>
<dbReference type="SUPFAM" id="SSF46955">
    <property type="entry name" value="Putative DNA-binding domain"/>
    <property type="match status" value="1"/>
</dbReference>
<dbReference type="Pfam" id="PF13411">
    <property type="entry name" value="MerR_1"/>
    <property type="match status" value="1"/>
</dbReference>
<dbReference type="OrthoDB" id="166060at2"/>
<dbReference type="AlphaFoldDB" id="A0A0J5VVY2"/>
<name>A0A0J5VVY2_CYTFI</name>
<evidence type="ECO:0000313" key="2">
    <source>
        <dbReference type="Proteomes" id="UP001163104"/>
    </source>
</evidence>
<dbReference type="GeneID" id="67524543"/>
<accession>A0A0J5VVY2</accession>
<reference evidence="1" key="1">
    <citation type="submission" date="2022-10" db="EMBL/GenBank/DDBJ databases">
        <title>Mechanism of multi-heavy metal repair in Cytobacillus Firmus M7.</title>
        <authorList>
            <person name="Li X."/>
            <person name="Yu C."/>
        </authorList>
    </citation>
    <scope>NUCLEOTIDE SEQUENCE</scope>
    <source>
        <strain evidence="1">M7</strain>
    </source>
</reference>
<dbReference type="RefSeq" id="WP_048010004.1">
    <property type="nucleotide sequence ID" value="NZ_CANMEA010000002.1"/>
</dbReference>
<proteinExistence type="predicted"/>
<dbReference type="InterPro" id="IPR000551">
    <property type="entry name" value="MerR-type_HTH_dom"/>
</dbReference>
<dbReference type="GO" id="GO:0003677">
    <property type="term" value="F:DNA binding"/>
    <property type="evidence" value="ECO:0007669"/>
    <property type="project" value="InterPro"/>
</dbReference>
<dbReference type="InterPro" id="IPR047057">
    <property type="entry name" value="MerR_fam"/>
</dbReference>
<gene>
    <name evidence="1" type="ORF">OD459_23730</name>
</gene>
<evidence type="ECO:0000313" key="1">
    <source>
        <dbReference type="EMBL" id="UYG95158.1"/>
    </source>
</evidence>
<dbReference type="SMART" id="SM00422">
    <property type="entry name" value="HTH_MERR"/>
    <property type="match status" value="1"/>
</dbReference>
<dbReference type="InterPro" id="IPR009061">
    <property type="entry name" value="DNA-bd_dom_put_sf"/>
</dbReference>
<dbReference type="PANTHER" id="PTHR30204">
    <property type="entry name" value="REDOX-CYCLING DRUG-SENSING TRANSCRIPTIONAL ACTIVATOR SOXR"/>
    <property type="match status" value="1"/>
</dbReference>
<dbReference type="PROSITE" id="PS50937">
    <property type="entry name" value="HTH_MERR_2"/>
    <property type="match status" value="1"/>
</dbReference>
<sequence length="123" mass="14272">MAEKAKVTKRTIDYYTSLGLLEAERSPSNYRYYDHSSIERIAFIEKCKADGLSLEEIKKKVISQFSEEVDVLELRLKIQDLEEDVTKALSQLKKSDPEKYEYVKKNISHESLSLIQSLLLLLN</sequence>
<dbReference type="EMBL" id="CP107027">
    <property type="protein sequence ID" value="UYG95158.1"/>
    <property type="molecule type" value="Genomic_DNA"/>
</dbReference>
<dbReference type="Gene3D" id="1.10.1660.10">
    <property type="match status" value="1"/>
</dbReference>
<dbReference type="Proteomes" id="UP001163104">
    <property type="component" value="Chromosome"/>
</dbReference>
<dbReference type="GO" id="GO:0003700">
    <property type="term" value="F:DNA-binding transcription factor activity"/>
    <property type="evidence" value="ECO:0007669"/>
    <property type="project" value="InterPro"/>
</dbReference>